<comment type="caution">
    <text evidence="1">The sequence shown here is derived from an EMBL/GenBank/DDBJ whole genome shotgun (WGS) entry which is preliminary data.</text>
</comment>
<reference evidence="1 2" key="1">
    <citation type="submission" date="2024-01" db="EMBL/GenBank/DDBJ databases">
        <title>Genome assemblies of Stephania.</title>
        <authorList>
            <person name="Yang L."/>
        </authorList>
    </citation>
    <scope>NUCLEOTIDE SEQUENCE [LARGE SCALE GENOMIC DNA]</scope>
    <source>
        <strain evidence="1">YNDBR</strain>
        <tissue evidence="1">Leaf</tissue>
    </source>
</reference>
<protein>
    <submittedName>
        <fullName evidence="1">Uncharacterized protein</fullName>
    </submittedName>
</protein>
<dbReference type="EMBL" id="JBBNAF010000044">
    <property type="protein sequence ID" value="KAK9081870.1"/>
    <property type="molecule type" value="Genomic_DNA"/>
</dbReference>
<evidence type="ECO:0000313" key="2">
    <source>
        <dbReference type="Proteomes" id="UP001420932"/>
    </source>
</evidence>
<proteinExistence type="predicted"/>
<evidence type="ECO:0000313" key="1">
    <source>
        <dbReference type="EMBL" id="KAK9081870.1"/>
    </source>
</evidence>
<gene>
    <name evidence="1" type="ORF">Syun_031790</name>
</gene>
<name>A0AAP0HGG4_9MAGN</name>
<keyword evidence="2" id="KW-1185">Reference proteome</keyword>
<sequence>MSSAFVHWPCSEMVLQEGVIPALVSMSVNGMTRGKEKMQKPLMLFHKQWQRHCSPHQAQ</sequence>
<dbReference type="Proteomes" id="UP001420932">
    <property type="component" value="Unassembled WGS sequence"/>
</dbReference>
<accession>A0AAP0HGG4</accession>
<organism evidence="1 2">
    <name type="scientific">Stephania yunnanensis</name>
    <dbReference type="NCBI Taxonomy" id="152371"/>
    <lineage>
        <taxon>Eukaryota</taxon>
        <taxon>Viridiplantae</taxon>
        <taxon>Streptophyta</taxon>
        <taxon>Embryophyta</taxon>
        <taxon>Tracheophyta</taxon>
        <taxon>Spermatophyta</taxon>
        <taxon>Magnoliopsida</taxon>
        <taxon>Ranunculales</taxon>
        <taxon>Menispermaceae</taxon>
        <taxon>Menispermoideae</taxon>
        <taxon>Cissampelideae</taxon>
        <taxon>Stephania</taxon>
    </lineage>
</organism>
<dbReference type="AlphaFoldDB" id="A0AAP0HGG4"/>